<dbReference type="InterPro" id="IPR016181">
    <property type="entry name" value="Acyl_CoA_acyltransferase"/>
</dbReference>
<reference evidence="3" key="2">
    <citation type="submission" date="2017-05" db="EMBL/GenBank/DDBJ databases">
        <authorList>
            <consortium name="The Broad Institute Genomics Platform"/>
            <consortium name="The Broad Institute Genomic Center for Infectious Diseases"/>
            <person name="Earl A."/>
            <person name="Manson A."/>
            <person name="Schwartman J."/>
            <person name="Gilmore M."/>
            <person name="Abouelleil A."/>
            <person name="Cao P."/>
            <person name="Chapman S."/>
            <person name="Cusick C."/>
            <person name="Shea T."/>
            <person name="Young S."/>
            <person name="Neafsey D."/>
            <person name="Nusbaum C."/>
            <person name="Birren B."/>
        </authorList>
    </citation>
    <scope>NUCLEOTIDE SEQUENCE</scope>
    <source>
        <strain evidence="3">9E7_DIV0242</strain>
    </source>
</reference>
<dbReference type="EMBL" id="NGMM01000001">
    <property type="protein sequence ID" value="OTP19282.1"/>
    <property type="molecule type" value="Genomic_DNA"/>
</dbReference>
<dbReference type="Proteomes" id="UP000195141">
    <property type="component" value="Chromosome"/>
</dbReference>
<accession>A0A242KDQ0</accession>
<protein>
    <recommendedName>
        <fullName evidence="1">N-acetyltransferase domain-containing protein</fullName>
    </recommendedName>
</protein>
<dbReference type="RefSeq" id="WP_086348171.1">
    <property type="nucleotide sequence ID" value="NZ_CP147247.1"/>
</dbReference>
<feature type="domain" description="N-acetyltransferase" evidence="1">
    <location>
        <begin position="3"/>
        <end position="145"/>
    </location>
</feature>
<reference evidence="2" key="1">
    <citation type="submission" date="2017-05" db="EMBL/GenBank/DDBJ databases">
        <title>The Genome Sequence of Enterococcus sp. 9E7_DIV0242.</title>
        <authorList>
            <consortium name="The Broad Institute Genomics Platform"/>
            <consortium name="The Broad Institute Genomic Center for Infectious Diseases"/>
            <person name="Earl A."/>
            <person name="Manson A."/>
            <person name="Schwartman J."/>
            <person name="Gilmore M."/>
            <person name="Abouelleil A."/>
            <person name="Cao P."/>
            <person name="Chapman S."/>
            <person name="Cusick C."/>
            <person name="Shea T."/>
            <person name="Young S."/>
            <person name="Neafsey D."/>
            <person name="Nusbaum C."/>
            <person name="Birren B."/>
        </authorList>
    </citation>
    <scope>NUCLEOTIDE SEQUENCE [LARGE SCALE GENOMIC DNA]</scope>
    <source>
        <strain evidence="2">9E7_DIV0242</strain>
    </source>
</reference>
<dbReference type="OrthoDB" id="9797178at2"/>
<dbReference type="GO" id="GO:0016747">
    <property type="term" value="F:acyltransferase activity, transferring groups other than amino-acyl groups"/>
    <property type="evidence" value="ECO:0007669"/>
    <property type="project" value="InterPro"/>
</dbReference>
<dbReference type="Gene3D" id="3.40.630.30">
    <property type="match status" value="1"/>
</dbReference>
<dbReference type="Pfam" id="PF00583">
    <property type="entry name" value="Acetyltransf_1"/>
    <property type="match status" value="1"/>
</dbReference>
<sequence>MNSRIKEASSKDKEVIYTVEEQAFGETDEAILVEKLVADPTSKPIVSLLAFDEQQAVGHILFTKGRLVGAEELSVMILGPLAVIPDYQKQGIGGQLIEAGLTRLKDMGTDLVFVLGHIEYYPRHGFRPALPQGFLPPYPTKKGLEDAWMVMDLLAEGKISSYEGQIQCSEAFMLPEYW</sequence>
<organism evidence="2">
    <name type="scientific">Candidatus Enterococcus clewellii</name>
    <dbReference type="NCBI Taxonomy" id="1834193"/>
    <lineage>
        <taxon>Bacteria</taxon>
        <taxon>Bacillati</taxon>
        <taxon>Bacillota</taxon>
        <taxon>Bacilli</taxon>
        <taxon>Lactobacillales</taxon>
        <taxon>Enterococcaceae</taxon>
        <taxon>Enterococcus</taxon>
    </lineage>
</organism>
<evidence type="ECO:0000313" key="4">
    <source>
        <dbReference type="Proteomes" id="UP000195141"/>
    </source>
</evidence>
<dbReference type="AlphaFoldDB" id="A0A242KDQ0"/>
<evidence type="ECO:0000313" key="2">
    <source>
        <dbReference type="EMBL" id="OTP19282.1"/>
    </source>
</evidence>
<dbReference type="SUPFAM" id="SSF55729">
    <property type="entry name" value="Acyl-CoA N-acyltransferases (Nat)"/>
    <property type="match status" value="1"/>
</dbReference>
<evidence type="ECO:0000313" key="3">
    <source>
        <dbReference type="EMBL" id="WYJ89362.1"/>
    </source>
</evidence>
<name>A0A242KDQ0_9ENTE</name>
<proteinExistence type="predicted"/>
<dbReference type="PROSITE" id="PS51186">
    <property type="entry name" value="GNAT"/>
    <property type="match status" value="1"/>
</dbReference>
<reference evidence="3" key="3">
    <citation type="submission" date="2024-03" db="EMBL/GenBank/DDBJ databases">
        <title>The Genome Sequence of Enterococcus sp. DIV0242b.</title>
        <authorList>
            <consortium name="The Broad Institute Genomics Platform"/>
            <consortium name="The Broad Institute Microbial Omics Core"/>
            <consortium name="The Broad Institute Genomic Center for Infectious Diseases"/>
            <person name="Earl A."/>
            <person name="Manson A."/>
            <person name="Gilmore M."/>
            <person name="Schwartman J."/>
            <person name="Shea T."/>
            <person name="Abouelleil A."/>
            <person name="Cao P."/>
            <person name="Chapman S."/>
            <person name="Cusick C."/>
            <person name="Young S."/>
            <person name="Neafsey D."/>
            <person name="Nusbaum C."/>
            <person name="Birren B."/>
        </authorList>
    </citation>
    <scope>NUCLEOTIDE SEQUENCE</scope>
    <source>
        <strain evidence="3">9E7_DIV0242</strain>
    </source>
</reference>
<keyword evidence="4" id="KW-1185">Reference proteome</keyword>
<dbReference type="InterPro" id="IPR000182">
    <property type="entry name" value="GNAT_dom"/>
</dbReference>
<gene>
    <name evidence="3" type="ORF">A5888_001082</name>
    <name evidence="2" type="ORF">A5888_001097</name>
</gene>
<evidence type="ECO:0000259" key="1">
    <source>
        <dbReference type="PROSITE" id="PS51186"/>
    </source>
</evidence>
<dbReference type="CDD" id="cd04301">
    <property type="entry name" value="NAT_SF"/>
    <property type="match status" value="1"/>
</dbReference>
<dbReference type="EMBL" id="CP147247">
    <property type="protein sequence ID" value="WYJ89362.1"/>
    <property type="molecule type" value="Genomic_DNA"/>
</dbReference>